<reference evidence="2 3" key="1">
    <citation type="submission" date="2021-06" db="EMBL/GenBank/DDBJ databases">
        <authorList>
            <person name="Kallberg Y."/>
            <person name="Tangrot J."/>
            <person name="Rosling A."/>
        </authorList>
    </citation>
    <scope>NUCLEOTIDE SEQUENCE [LARGE SCALE GENOMIC DNA]</scope>
    <source>
        <strain evidence="2 3">120-4 pot B 10/14</strain>
    </source>
</reference>
<protein>
    <submittedName>
        <fullName evidence="2">14616_t:CDS:1</fullName>
    </submittedName>
</protein>
<name>A0ABN7V5D7_GIGMA</name>
<dbReference type="EMBL" id="CAJVQB010009664">
    <property type="protein sequence ID" value="CAG8732462.1"/>
    <property type="molecule type" value="Genomic_DNA"/>
</dbReference>
<feature type="compositionally biased region" description="Polar residues" evidence="1">
    <location>
        <begin position="37"/>
        <end position="57"/>
    </location>
</feature>
<proteinExistence type="predicted"/>
<evidence type="ECO:0000256" key="1">
    <source>
        <dbReference type="SAM" id="MobiDB-lite"/>
    </source>
</evidence>
<dbReference type="Proteomes" id="UP000789901">
    <property type="component" value="Unassembled WGS sequence"/>
</dbReference>
<feature type="non-terminal residue" evidence="2">
    <location>
        <position position="63"/>
    </location>
</feature>
<organism evidence="2 3">
    <name type="scientific">Gigaspora margarita</name>
    <dbReference type="NCBI Taxonomy" id="4874"/>
    <lineage>
        <taxon>Eukaryota</taxon>
        <taxon>Fungi</taxon>
        <taxon>Fungi incertae sedis</taxon>
        <taxon>Mucoromycota</taxon>
        <taxon>Glomeromycotina</taxon>
        <taxon>Glomeromycetes</taxon>
        <taxon>Diversisporales</taxon>
        <taxon>Gigasporaceae</taxon>
        <taxon>Gigaspora</taxon>
    </lineage>
</organism>
<feature type="region of interest" description="Disordered" evidence="1">
    <location>
        <begin position="37"/>
        <end position="63"/>
    </location>
</feature>
<evidence type="ECO:0000313" key="3">
    <source>
        <dbReference type="Proteomes" id="UP000789901"/>
    </source>
</evidence>
<evidence type="ECO:0000313" key="2">
    <source>
        <dbReference type="EMBL" id="CAG8732462.1"/>
    </source>
</evidence>
<sequence length="63" mass="6717">MNMFNVHSANSGTRTTTLHAYPDVAVLNTNVSPYKCTSTSIQPTSKETGSNNQSNDITIGISV</sequence>
<gene>
    <name evidence="2" type="ORF">GMARGA_LOCUS14523</name>
</gene>
<comment type="caution">
    <text evidence="2">The sequence shown here is derived from an EMBL/GenBank/DDBJ whole genome shotgun (WGS) entry which is preliminary data.</text>
</comment>
<keyword evidence="3" id="KW-1185">Reference proteome</keyword>
<accession>A0ABN7V5D7</accession>